<evidence type="ECO:0000313" key="2">
    <source>
        <dbReference type="Proteomes" id="UP000441754"/>
    </source>
</evidence>
<dbReference type="Proteomes" id="UP000441754">
    <property type="component" value="Unassembled WGS sequence"/>
</dbReference>
<dbReference type="OrthoDB" id="965132at2"/>
<keyword evidence="2" id="KW-1185">Reference proteome</keyword>
<evidence type="ECO:0000313" key="1">
    <source>
        <dbReference type="EMBL" id="MRS61648.1"/>
    </source>
</evidence>
<accession>A0A7K0EJN8</accession>
<sequence>MSQIIQIQQNDTVFLTRFVEYLQKQGLSVGREGIYMGEGIWSSFEKYNTDEVLSDFINSTANYPVKTPNSSRMIQ</sequence>
<proteinExistence type="predicted"/>
<comment type="caution">
    <text evidence="1">The sequence shown here is derived from an EMBL/GenBank/DDBJ whole genome shotgun (WGS) entry which is preliminary data.</text>
</comment>
<reference evidence="1 2" key="1">
    <citation type="journal article" date="2018" name="Antonie Van Leeuwenhoek">
        <title>Larkinella terrae sp. nov., isolated from soil on Jeju Island, South Korea.</title>
        <authorList>
            <person name="Ten L.N."/>
            <person name="Jeon J."/>
            <person name="Park S.J."/>
            <person name="Park S."/>
            <person name="Lee S.Y."/>
            <person name="Kim M.K."/>
            <person name="Jung H.Y."/>
        </authorList>
    </citation>
    <scope>NUCLEOTIDE SEQUENCE [LARGE SCALE GENOMIC DNA]</scope>
    <source>
        <strain evidence="1 2">KCTC 52001</strain>
    </source>
</reference>
<dbReference type="RefSeq" id="WP_154175036.1">
    <property type="nucleotide sequence ID" value="NZ_WJXZ01000005.1"/>
</dbReference>
<organism evidence="1 2">
    <name type="scientific">Larkinella terrae</name>
    <dbReference type="NCBI Taxonomy" id="2025311"/>
    <lineage>
        <taxon>Bacteria</taxon>
        <taxon>Pseudomonadati</taxon>
        <taxon>Bacteroidota</taxon>
        <taxon>Cytophagia</taxon>
        <taxon>Cytophagales</taxon>
        <taxon>Spirosomataceae</taxon>
        <taxon>Larkinella</taxon>
    </lineage>
</organism>
<protein>
    <submittedName>
        <fullName evidence="1">Uncharacterized protein</fullName>
    </submittedName>
</protein>
<name>A0A7K0EJN8_9BACT</name>
<gene>
    <name evidence="1" type="ORF">GJJ30_10145</name>
</gene>
<dbReference type="AlphaFoldDB" id="A0A7K0EJN8"/>
<dbReference type="EMBL" id="WJXZ01000005">
    <property type="protein sequence ID" value="MRS61648.1"/>
    <property type="molecule type" value="Genomic_DNA"/>
</dbReference>